<dbReference type="OMA" id="WITTKLP"/>
<evidence type="ECO:0000256" key="2">
    <source>
        <dbReference type="ARBA" id="ARBA00023002"/>
    </source>
</evidence>
<feature type="active site" description="Proton donor" evidence="3">
    <location>
        <position position="66"/>
    </location>
</feature>
<dbReference type="GO" id="GO:0016616">
    <property type="term" value="F:oxidoreductase activity, acting on the CH-OH group of donors, NAD or NADP as acceptor"/>
    <property type="evidence" value="ECO:0007669"/>
    <property type="project" value="InterPro"/>
</dbReference>
<proteinExistence type="predicted"/>
<dbReference type="Proteomes" id="UP000316621">
    <property type="component" value="Chromosome 3"/>
</dbReference>
<evidence type="ECO:0000256" key="4">
    <source>
        <dbReference type="PIRSR" id="PIRSR000097-2"/>
    </source>
</evidence>
<organism evidence="7 8">
    <name type="scientific">Papaver somniferum</name>
    <name type="common">Opium poppy</name>
    <dbReference type="NCBI Taxonomy" id="3469"/>
    <lineage>
        <taxon>Eukaryota</taxon>
        <taxon>Viridiplantae</taxon>
        <taxon>Streptophyta</taxon>
        <taxon>Embryophyta</taxon>
        <taxon>Tracheophyta</taxon>
        <taxon>Spermatophyta</taxon>
        <taxon>Magnoliopsida</taxon>
        <taxon>Ranunculales</taxon>
        <taxon>Papaveraceae</taxon>
        <taxon>Papaveroideae</taxon>
        <taxon>Papaver</taxon>
    </lineage>
</organism>
<keyword evidence="2" id="KW-0560">Oxidoreductase</keyword>
<dbReference type="EMBL" id="CM010717">
    <property type="protein sequence ID" value="RZC56731.1"/>
    <property type="molecule type" value="Genomic_DNA"/>
</dbReference>
<dbReference type="PRINTS" id="PR00069">
    <property type="entry name" value="ALDKETRDTASE"/>
</dbReference>
<dbReference type="PROSITE" id="PS00063">
    <property type="entry name" value="ALDOKETO_REDUCTASE_3"/>
    <property type="match status" value="1"/>
</dbReference>
<dbReference type="PANTHER" id="PTHR11732">
    <property type="entry name" value="ALDO/KETO REDUCTASE"/>
    <property type="match status" value="1"/>
</dbReference>
<protein>
    <recommendedName>
        <fullName evidence="6">NADP-dependent oxidoreductase domain-containing protein</fullName>
    </recommendedName>
</protein>
<evidence type="ECO:0000313" key="8">
    <source>
        <dbReference type="Proteomes" id="UP000316621"/>
    </source>
</evidence>
<dbReference type="FunFam" id="3.20.20.100:FF:000014">
    <property type="entry name" value="NAD(P)-linked oxidoreductase superfamily protein"/>
    <property type="match status" value="1"/>
</dbReference>
<feature type="binding site" evidence="4">
    <location>
        <position position="129"/>
    </location>
    <ligand>
        <name>substrate</name>
    </ligand>
</feature>
<dbReference type="InterPro" id="IPR018170">
    <property type="entry name" value="Aldo/ket_reductase_CS"/>
</dbReference>
<evidence type="ECO:0000256" key="5">
    <source>
        <dbReference type="PIRSR" id="PIRSR000097-3"/>
    </source>
</evidence>
<feature type="site" description="Lowers pKa of active site Tyr" evidence="5">
    <location>
        <position position="96"/>
    </location>
</feature>
<accession>A0A4Y7J9W1</accession>
<dbReference type="InterPro" id="IPR044497">
    <property type="entry name" value="AKR4A/B"/>
</dbReference>
<dbReference type="InterPro" id="IPR020471">
    <property type="entry name" value="AKR"/>
</dbReference>
<dbReference type="Gramene" id="RZC56731">
    <property type="protein sequence ID" value="RZC56731"/>
    <property type="gene ID" value="C5167_015594"/>
</dbReference>
<dbReference type="CDD" id="cd19124">
    <property type="entry name" value="AKR_AKR4A_4B"/>
    <property type="match status" value="1"/>
</dbReference>
<dbReference type="AlphaFoldDB" id="A0A4Y7J9W1"/>
<evidence type="ECO:0000313" key="7">
    <source>
        <dbReference type="EMBL" id="RZC56731.1"/>
    </source>
</evidence>
<keyword evidence="1" id="KW-0521">NADP</keyword>
<dbReference type="PROSITE" id="PS00798">
    <property type="entry name" value="ALDOKETO_REDUCTASE_1"/>
    <property type="match status" value="1"/>
</dbReference>
<evidence type="ECO:0000259" key="6">
    <source>
        <dbReference type="Pfam" id="PF00248"/>
    </source>
</evidence>
<keyword evidence="8" id="KW-1185">Reference proteome</keyword>
<dbReference type="Pfam" id="PF00248">
    <property type="entry name" value="Aldo_ket_red"/>
    <property type="match status" value="1"/>
</dbReference>
<dbReference type="PIRSF" id="PIRSF000097">
    <property type="entry name" value="AKR"/>
    <property type="match status" value="1"/>
</dbReference>
<name>A0A4Y7J9W1_PAPSO</name>
<reference evidence="7 8" key="1">
    <citation type="journal article" date="2018" name="Science">
        <title>The opium poppy genome and morphinan production.</title>
        <authorList>
            <person name="Guo L."/>
            <person name="Winzer T."/>
            <person name="Yang X."/>
            <person name="Li Y."/>
            <person name="Ning Z."/>
            <person name="He Z."/>
            <person name="Teodor R."/>
            <person name="Lu Y."/>
            <person name="Bowser T.A."/>
            <person name="Graham I.A."/>
            <person name="Ye K."/>
        </authorList>
    </citation>
    <scope>NUCLEOTIDE SEQUENCE [LARGE SCALE GENOMIC DNA]</scope>
    <source>
        <strain evidence="8">cv. HN1</strain>
        <tissue evidence="7">Leaves</tissue>
    </source>
</reference>
<dbReference type="GO" id="GO:0044550">
    <property type="term" value="P:secondary metabolite biosynthetic process"/>
    <property type="evidence" value="ECO:0007669"/>
    <property type="project" value="UniProtKB-ARBA"/>
</dbReference>
<evidence type="ECO:0000256" key="3">
    <source>
        <dbReference type="PIRSR" id="PIRSR000097-1"/>
    </source>
</evidence>
<dbReference type="SUPFAM" id="SSF51430">
    <property type="entry name" value="NAD(P)-linked oxidoreductase"/>
    <property type="match status" value="1"/>
</dbReference>
<dbReference type="InterPro" id="IPR036812">
    <property type="entry name" value="NAD(P)_OxRdtase_dom_sf"/>
</dbReference>
<evidence type="ECO:0000256" key="1">
    <source>
        <dbReference type="ARBA" id="ARBA00022857"/>
    </source>
</evidence>
<dbReference type="InterPro" id="IPR023210">
    <property type="entry name" value="NADP_OxRdtase_dom"/>
</dbReference>
<gene>
    <name evidence="7" type="ORF">C5167_015594</name>
</gene>
<feature type="domain" description="NADP-dependent oxidoreductase" evidence="6">
    <location>
        <begin position="30"/>
        <end position="301"/>
    </location>
</feature>
<dbReference type="PROSITE" id="PS00062">
    <property type="entry name" value="ALDOKETO_REDUCTASE_2"/>
    <property type="match status" value="1"/>
</dbReference>
<dbReference type="STRING" id="3469.A0A4Y7J9W1"/>
<sequence>MEAITMEAIIPKVTLNSGDNSSRQLPMPVIGFGTAASPMADHETTKAAILVGIEAGYRHFDTAAAYQTEKAVGEAIVEAINLGFIKSRAEVFITTKLWCRSCERSLVVPSLKNSLQNLQTDYVNLFLIHWPVRLSHDAGRPPITREQILAFDAKSVWEEMEECHELGLAKNIGVSNFSSKKLEELLATAKIPPAVDQVELSPTWHQKNLVQYCKEKGIHVTAYSALGANGTSWGNNRVVENDILGEIAKARGKTTAQIALRWVYELGVSMVVKSFNKQRMTQNVQIFDFELTEEESNKISQLPQHKGVSLSAPNKGSIVYVVQ</sequence>
<dbReference type="Gene3D" id="3.20.20.100">
    <property type="entry name" value="NADP-dependent oxidoreductase domain"/>
    <property type="match status" value="1"/>
</dbReference>